<evidence type="ECO:0000256" key="1">
    <source>
        <dbReference type="SAM" id="Phobius"/>
    </source>
</evidence>
<keyword evidence="1" id="KW-1133">Transmembrane helix</keyword>
<keyword evidence="3" id="KW-1185">Reference proteome</keyword>
<dbReference type="Proteomes" id="UP000184041">
    <property type="component" value="Unassembled WGS sequence"/>
</dbReference>
<dbReference type="NCBIfam" id="TIGR02276">
    <property type="entry name" value="beta_rpt_yvtn"/>
    <property type="match status" value="3"/>
</dbReference>
<evidence type="ECO:0000313" key="2">
    <source>
        <dbReference type="EMBL" id="SHG38393.1"/>
    </source>
</evidence>
<dbReference type="SUPFAM" id="SSF51004">
    <property type="entry name" value="C-terminal (heme d1) domain of cytochrome cd1-nitrite reductase"/>
    <property type="match status" value="1"/>
</dbReference>
<dbReference type="RefSeq" id="WP_084088428.1">
    <property type="nucleotide sequence ID" value="NZ_FQUS01000026.1"/>
</dbReference>
<reference evidence="2 3" key="1">
    <citation type="submission" date="2016-11" db="EMBL/GenBank/DDBJ databases">
        <authorList>
            <person name="Jaros S."/>
            <person name="Januszkiewicz K."/>
            <person name="Wedrychowicz H."/>
        </authorList>
    </citation>
    <scope>NUCLEOTIDE SEQUENCE [LARGE SCALE GENOMIC DNA]</scope>
    <source>
        <strain evidence="2 3">DSM 21986</strain>
    </source>
</reference>
<sequence length="381" mass="41407">MKNKMHVIRQLDFTRLIRNLLYGELIKRGASKTNVIPTQGFTAGVVMIATILFSTFVPSLLLAQKTSVTTNPKGSVGYAMMGPSNEIAVIDMNDKKILGSIPVDGNPHGGALTPDGKYIYASSMGSDWVSVVDTRSQKVVEKIEVGSVSHHATVRPDGRYVYVAAGQLVVIDTATNEIVGRIETPESPFYPIFAPDGRRLYVLNMGSTISVIDTKTQKLINTMDMGAKSMMGHLAAAHDGKTIYATNDTADRLSILDVETGKLRAKVPVGKQPHGVAVSEDDKYVFVSNRGEPNLSVINAETAEVVETLELGGYPEHLSMTADGNYLLAGLKDRFQKKDSRQSSSRNMTAAITFIDPNTLKIVEEISAWAQVHDILVPQNK</sequence>
<name>A0A1M5JEC3_9BACT</name>
<gene>
    <name evidence="2" type="ORF">SAMN05443144_12653</name>
</gene>
<dbReference type="PANTHER" id="PTHR47197">
    <property type="entry name" value="PROTEIN NIRF"/>
    <property type="match status" value="1"/>
</dbReference>
<dbReference type="PANTHER" id="PTHR47197:SF3">
    <property type="entry name" value="DIHYDRO-HEME D1 DEHYDROGENASE"/>
    <property type="match status" value="1"/>
</dbReference>
<dbReference type="EMBL" id="FQUS01000026">
    <property type="protein sequence ID" value="SHG38393.1"/>
    <property type="molecule type" value="Genomic_DNA"/>
</dbReference>
<dbReference type="OrthoDB" id="9803927at2"/>
<accession>A0A1M5JEC3</accession>
<dbReference type="Pfam" id="PF02239">
    <property type="entry name" value="Cytochrom_D1"/>
    <property type="match status" value="1"/>
</dbReference>
<dbReference type="InterPro" id="IPR015943">
    <property type="entry name" value="WD40/YVTN_repeat-like_dom_sf"/>
</dbReference>
<dbReference type="InterPro" id="IPR011964">
    <property type="entry name" value="YVTN_b-propeller_repeat"/>
</dbReference>
<dbReference type="Gene3D" id="2.130.10.10">
    <property type="entry name" value="YVTN repeat-like/Quinoprotein amine dehydrogenase"/>
    <property type="match status" value="3"/>
</dbReference>
<dbReference type="AlphaFoldDB" id="A0A1M5JEC3"/>
<dbReference type="InterPro" id="IPR051200">
    <property type="entry name" value="Host-pathogen_enzymatic-act"/>
</dbReference>
<evidence type="ECO:0000313" key="3">
    <source>
        <dbReference type="Proteomes" id="UP000184041"/>
    </source>
</evidence>
<keyword evidence="1" id="KW-0812">Transmembrane</keyword>
<dbReference type="InterPro" id="IPR011048">
    <property type="entry name" value="Haem_d1_sf"/>
</dbReference>
<feature type="transmembrane region" description="Helical" evidence="1">
    <location>
        <begin position="41"/>
        <end position="63"/>
    </location>
</feature>
<organism evidence="2 3">
    <name type="scientific">Fodinibius roseus</name>
    <dbReference type="NCBI Taxonomy" id="1194090"/>
    <lineage>
        <taxon>Bacteria</taxon>
        <taxon>Pseudomonadati</taxon>
        <taxon>Balneolota</taxon>
        <taxon>Balneolia</taxon>
        <taxon>Balneolales</taxon>
        <taxon>Balneolaceae</taxon>
        <taxon>Fodinibius</taxon>
    </lineage>
</organism>
<protein>
    <submittedName>
        <fullName evidence="2">40-residue YVTN family beta-propeller repeat-containing protein</fullName>
    </submittedName>
</protein>
<keyword evidence="1" id="KW-0472">Membrane</keyword>
<proteinExistence type="predicted"/>
<dbReference type="STRING" id="1194090.SAMN05443144_12653"/>